<reference evidence="1" key="1">
    <citation type="submission" date="2020-03" db="EMBL/GenBank/DDBJ databases">
        <title>Castanea mollissima Vanexum genome sequencing.</title>
        <authorList>
            <person name="Staton M."/>
        </authorList>
    </citation>
    <scope>NUCLEOTIDE SEQUENCE</scope>
    <source>
        <tissue evidence="1">Leaf</tissue>
    </source>
</reference>
<evidence type="ECO:0000313" key="2">
    <source>
        <dbReference type="Proteomes" id="UP000737018"/>
    </source>
</evidence>
<protein>
    <submittedName>
        <fullName evidence="1">Uncharacterized protein</fullName>
    </submittedName>
</protein>
<gene>
    <name evidence="1" type="ORF">CMV_004505</name>
</gene>
<comment type="caution">
    <text evidence="1">The sequence shown here is derived from an EMBL/GenBank/DDBJ whole genome shotgun (WGS) entry which is preliminary data.</text>
</comment>
<sequence length="75" mass="9086">MSLQFKKIKFYVGFVSWRFKEWGRESQRGREESGELYNQTRTSLKTLQICISMYQKMLMELFISLLRLVELRANL</sequence>
<evidence type="ECO:0000313" key="1">
    <source>
        <dbReference type="EMBL" id="KAF3971939.1"/>
    </source>
</evidence>
<dbReference type="Proteomes" id="UP000737018">
    <property type="component" value="Unassembled WGS sequence"/>
</dbReference>
<organism evidence="1 2">
    <name type="scientific">Castanea mollissima</name>
    <name type="common">Chinese chestnut</name>
    <dbReference type="NCBI Taxonomy" id="60419"/>
    <lineage>
        <taxon>Eukaryota</taxon>
        <taxon>Viridiplantae</taxon>
        <taxon>Streptophyta</taxon>
        <taxon>Embryophyta</taxon>
        <taxon>Tracheophyta</taxon>
        <taxon>Spermatophyta</taxon>
        <taxon>Magnoliopsida</taxon>
        <taxon>eudicotyledons</taxon>
        <taxon>Gunneridae</taxon>
        <taxon>Pentapetalae</taxon>
        <taxon>rosids</taxon>
        <taxon>fabids</taxon>
        <taxon>Fagales</taxon>
        <taxon>Fagaceae</taxon>
        <taxon>Castanea</taxon>
    </lineage>
</organism>
<keyword evidence="2" id="KW-1185">Reference proteome</keyword>
<proteinExistence type="predicted"/>
<accession>A0A8J4W282</accession>
<name>A0A8J4W282_9ROSI</name>
<dbReference type="EMBL" id="JRKL02000378">
    <property type="protein sequence ID" value="KAF3971939.1"/>
    <property type="molecule type" value="Genomic_DNA"/>
</dbReference>
<dbReference type="AlphaFoldDB" id="A0A8J4W282"/>